<dbReference type="Proteomes" id="UP000263642">
    <property type="component" value="Unassembled WGS sequence"/>
</dbReference>
<proteinExistence type="inferred from homology"/>
<dbReference type="Gene3D" id="2.120.10.10">
    <property type="match status" value="1"/>
</dbReference>
<evidence type="ECO:0000313" key="6">
    <source>
        <dbReference type="EMBL" id="HCO26896.1"/>
    </source>
</evidence>
<keyword evidence="4" id="KW-0732">Signal</keyword>
<evidence type="ECO:0000256" key="1">
    <source>
        <dbReference type="ARBA" id="ARBA00000427"/>
    </source>
</evidence>
<dbReference type="CDD" id="cd15482">
    <property type="entry name" value="Sialidase_non-viral"/>
    <property type="match status" value="1"/>
</dbReference>
<evidence type="ECO:0000256" key="4">
    <source>
        <dbReference type="SAM" id="SignalP"/>
    </source>
</evidence>
<dbReference type="SUPFAM" id="SSF50939">
    <property type="entry name" value="Sialidases"/>
    <property type="match status" value="1"/>
</dbReference>
<protein>
    <recommendedName>
        <fullName evidence="3">exo-alpha-sialidase</fullName>
        <ecNumber evidence="3">3.2.1.18</ecNumber>
    </recommendedName>
</protein>
<dbReference type="InterPro" id="IPR036278">
    <property type="entry name" value="Sialidase_sf"/>
</dbReference>
<dbReference type="InterPro" id="IPR026856">
    <property type="entry name" value="Sialidase_fam"/>
</dbReference>
<dbReference type="GO" id="GO:0009313">
    <property type="term" value="P:oligosaccharide catabolic process"/>
    <property type="evidence" value="ECO:0007669"/>
    <property type="project" value="TreeGrafter"/>
</dbReference>
<dbReference type="Pfam" id="PF13088">
    <property type="entry name" value="BNR_2"/>
    <property type="match status" value="1"/>
</dbReference>
<dbReference type="InterPro" id="IPR011040">
    <property type="entry name" value="Sialidase"/>
</dbReference>
<accession>A0A3D3RE62</accession>
<dbReference type="AlphaFoldDB" id="A0A3D3RE62"/>
<evidence type="ECO:0000313" key="7">
    <source>
        <dbReference type="Proteomes" id="UP000263642"/>
    </source>
</evidence>
<comment type="catalytic activity">
    <reaction evidence="1">
        <text>Hydrolysis of alpha-(2-&gt;3)-, alpha-(2-&gt;6)-, alpha-(2-&gt;8)- glycosidic linkages of terminal sialic acid residues in oligosaccharides, glycoproteins, glycolipids, colominic acid and synthetic substrates.</text>
        <dbReference type="EC" id="3.2.1.18"/>
    </reaction>
</comment>
<sequence>MFYPNQLPLLCVILSLALPCSAEENSQESPPALNPEIVTTVFERGESGYHSFRIPALLTTPRGTLLAFAEGRRNNLNDSGDIDLVLKRSQDEGKTWSELSVIWTDGENTCGNPCPVVDQTTGRIWLPLTWNHGKDHANQIKDRSGLDTRRVYMSYSDDDGVTWKQPYEITGSTKKPEWTWYATGPGNGIQLTQGKFKGRLVIPCDHNVSLQGNVVRRAHAIFSDNHGKTWELSEPIGEKTNECAVVELTDGRLLMNMRSYHGENRRAIAFSSDGGMTWSDVSLDQALIEPVCQASLIRVRFPDVEKPGQILFSNPASKKREKMVVRLSEDDGRTWTASRLVTPGSAAYSSLAGIGVGKVGLLYERDGYRTIEYVAFKLHSFQPEL</sequence>
<dbReference type="GO" id="GO:0006689">
    <property type="term" value="P:ganglioside catabolic process"/>
    <property type="evidence" value="ECO:0007669"/>
    <property type="project" value="TreeGrafter"/>
</dbReference>
<comment type="caution">
    <text evidence="6">The sequence shown here is derived from an EMBL/GenBank/DDBJ whole genome shotgun (WGS) entry which is preliminary data.</text>
</comment>
<organism evidence="6 7">
    <name type="scientific">Gimesia maris</name>
    <dbReference type="NCBI Taxonomy" id="122"/>
    <lineage>
        <taxon>Bacteria</taxon>
        <taxon>Pseudomonadati</taxon>
        <taxon>Planctomycetota</taxon>
        <taxon>Planctomycetia</taxon>
        <taxon>Planctomycetales</taxon>
        <taxon>Planctomycetaceae</taxon>
        <taxon>Gimesia</taxon>
    </lineage>
</organism>
<dbReference type="EC" id="3.2.1.18" evidence="3"/>
<dbReference type="PANTHER" id="PTHR10628:SF30">
    <property type="entry name" value="EXO-ALPHA-SIALIDASE"/>
    <property type="match status" value="1"/>
</dbReference>
<feature type="domain" description="Sialidase" evidence="5">
    <location>
        <begin position="63"/>
        <end position="354"/>
    </location>
</feature>
<comment type="similarity">
    <text evidence="2">Belongs to the glycosyl hydrolase 33 family.</text>
</comment>
<dbReference type="EMBL" id="DQAY01000181">
    <property type="protein sequence ID" value="HCO26896.1"/>
    <property type="molecule type" value="Genomic_DNA"/>
</dbReference>
<dbReference type="GO" id="GO:0004308">
    <property type="term" value="F:exo-alpha-sialidase activity"/>
    <property type="evidence" value="ECO:0007669"/>
    <property type="project" value="UniProtKB-EC"/>
</dbReference>
<gene>
    <name evidence="6" type="ORF">DIT97_29250</name>
</gene>
<dbReference type="GO" id="GO:0005737">
    <property type="term" value="C:cytoplasm"/>
    <property type="evidence" value="ECO:0007669"/>
    <property type="project" value="TreeGrafter"/>
</dbReference>
<feature type="signal peptide" evidence="4">
    <location>
        <begin position="1"/>
        <end position="22"/>
    </location>
</feature>
<feature type="chain" id="PRO_5017614000" description="exo-alpha-sialidase" evidence="4">
    <location>
        <begin position="23"/>
        <end position="385"/>
    </location>
</feature>
<evidence type="ECO:0000259" key="5">
    <source>
        <dbReference type="Pfam" id="PF13088"/>
    </source>
</evidence>
<reference evidence="6 7" key="1">
    <citation type="journal article" date="2018" name="Nat. Biotechnol.">
        <title>A standardized bacterial taxonomy based on genome phylogeny substantially revises the tree of life.</title>
        <authorList>
            <person name="Parks D.H."/>
            <person name="Chuvochina M."/>
            <person name="Waite D.W."/>
            <person name="Rinke C."/>
            <person name="Skarshewski A."/>
            <person name="Chaumeil P.A."/>
            <person name="Hugenholtz P."/>
        </authorList>
    </citation>
    <scope>NUCLEOTIDE SEQUENCE [LARGE SCALE GENOMIC DNA]</scope>
    <source>
        <strain evidence="6">UBA9375</strain>
    </source>
</reference>
<evidence type="ECO:0000256" key="3">
    <source>
        <dbReference type="ARBA" id="ARBA00012733"/>
    </source>
</evidence>
<evidence type="ECO:0000256" key="2">
    <source>
        <dbReference type="ARBA" id="ARBA00009348"/>
    </source>
</evidence>
<name>A0A3D3RE62_9PLAN</name>
<dbReference type="GO" id="GO:0016020">
    <property type="term" value="C:membrane"/>
    <property type="evidence" value="ECO:0007669"/>
    <property type="project" value="TreeGrafter"/>
</dbReference>
<dbReference type="PANTHER" id="PTHR10628">
    <property type="entry name" value="SIALIDASE"/>
    <property type="match status" value="1"/>
</dbReference>